<feature type="transmembrane region" description="Helical" evidence="2">
    <location>
        <begin position="161"/>
        <end position="184"/>
    </location>
</feature>
<dbReference type="EMBL" id="CM007648">
    <property type="protein sequence ID" value="ONM26674.1"/>
    <property type="molecule type" value="Genomic_DNA"/>
</dbReference>
<dbReference type="RefSeq" id="XP_008670753.1">
    <property type="nucleotide sequence ID" value="XM_008672531.4"/>
</dbReference>
<evidence type="ECO:0000313" key="5">
    <source>
        <dbReference type="Proteomes" id="UP000007305"/>
    </source>
</evidence>
<evidence type="ECO:0000256" key="1">
    <source>
        <dbReference type="SAM" id="MobiDB-lite"/>
    </source>
</evidence>
<feature type="transmembrane region" description="Helical" evidence="2">
    <location>
        <begin position="981"/>
        <end position="997"/>
    </location>
</feature>
<dbReference type="Proteomes" id="UP000007305">
    <property type="component" value="Chromosome 2"/>
</dbReference>
<feature type="transmembrane region" description="Helical" evidence="2">
    <location>
        <begin position="269"/>
        <end position="292"/>
    </location>
</feature>
<dbReference type="IntAct" id="A0A1D6F5Y4">
    <property type="interactions" value="2"/>
</dbReference>
<feature type="transmembrane region" description="Helical" evidence="2">
    <location>
        <begin position="832"/>
        <end position="850"/>
    </location>
</feature>
<feature type="compositionally biased region" description="Low complexity" evidence="1">
    <location>
        <begin position="17"/>
        <end position="40"/>
    </location>
</feature>
<feature type="transmembrane region" description="Helical" evidence="2">
    <location>
        <begin position="601"/>
        <end position="619"/>
    </location>
</feature>
<accession>A0A1D6F5Y4</accession>
<dbReference type="EnsemblPlants" id="Zm00001eb113290_T002">
    <property type="protein sequence ID" value="Zm00001eb113290_P002"/>
    <property type="gene ID" value="Zm00001eb113290"/>
</dbReference>
<dbReference type="Gramene" id="Zm00001eb113290_T003">
    <property type="protein sequence ID" value="Zm00001eb113290_P003"/>
    <property type="gene ID" value="Zm00001eb113290"/>
</dbReference>
<feature type="transmembrane region" description="Helical" evidence="2">
    <location>
        <begin position="99"/>
        <end position="124"/>
    </location>
</feature>
<feature type="transmembrane region" description="Helical" evidence="2">
    <location>
        <begin position="698"/>
        <end position="716"/>
    </location>
</feature>
<organism evidence="3">
    <name type="scientific">Zea mays</name>
    <name type="common">Maize</name>
    <dbReference type="NCBI Taxonomy" id="4577"/>
    <lineage>
        <taxon>Eukaryota</taxon>
        <taxon>Viridiplantae</taxon>
        <taxon>Streptophyta</taxon>
        <taxon>Embryophyta</taxon>
        <taxon>Tracheophyta</taxon>
        <taxon>Spermatophyta</taxon>
        <taxon>Magnoliopsida</taxon>
        <taxon>Liliopsida</taxon>
        <taxon>Poales</taxon>
        <taxon>Poaceae</taxon>
        <taxon>PACMAD clade</taxon>
        <taxon>Panicoideae</taxon>
        <taxon>Andropogonodae</taxon>
        <taxon>Andropogoneae</taxon>
        <taxon>Tripsacinae</taxon>
        <taxon>Zea</taxon>
    </lineage>
</organism>
<dbReference type="PaxDb" id="4577-GRMZM2G056103_P02"/>
<dbReference type="GeneID" id="103648029"/>
<feature type="transmembrane region" description="Helical" evidence="2">
    <location>
        <begin position="231"/>
        <end position="248"/>
    </location>
</feature>
<keyword evidence="2" id="KW-0472">Membrane</keyword>
<dbReference type="EnsemblPlants" id="Zm00001eb113290_T003">
    <property type="protein sequence ID" value="Zm00001eb113290_P003"/>
    <property type="gene ID" value="Zm00001eb113290"/>
</dbReference>
<sequence>MDPSSGSTSRHGRLLISPSLSTPTFSTHSPSPSSAASPAPHRNSTSSPKPLVSFPSPSSANRPRSSYVGAGPRAATAAASASGPAFAHNARLAAALVPAAAFLLDLGGLPVFAVLAIGLAAAYLLDALQLRQGSFFTVWAALLAADVAFFFSASLSSAAAASLPLTVLALLLCAETSFLIGVWASLQFRWIQLENPTIVAALERLLFACVPIAAPALFTWALVSAVGMANASYYFATFCMVFYWLFSIPRRSSFNSRKQDAPMLDSDGILGPLESCVHSLYVLFVPVLFHAVSHRATLFTSLASVCELLLLFFIPFLFQLYASTRGALWWITRDARTMDQIRIVNGFVALVVVVLCLEVRVVFHSFGRYIHAPPPLNYLLVTVTMLGGALGLAAHAAGKVGDAASSVAFTGLAVLVSGAGAVVIGFPMVFLPLPMISGYYVARFFTKKSLSSYFTFVALASLMVLWFVVHNYWDLNIWIAGMPLKSFTKYVVAAVIMAMAVPGLALLPTKLRFLLELGLIGHTLLLCYIENRLFNYASMYYYGFEEDIIYPNYMVFITTFLGLALVRRLYVDQRLGPKAAWILTCLYSSKLAMLFMTSRSVIWFSAVLLLAVTPPLLLYRDKSKGASKMKVWQAYFHASVIAFSAWLCRETIFEALQWWNGRPPSDGLLLGSYILLTGVACIPIVALHFPHAQSAKRFLVLIVATGLLFVVMQPPIKLSWVYRSDFITAAHLSDDDISIYGFVASKPSWPSWLLIATVVLTLAAVTSIIPVKYVVELRTSYAVAVGITLGIYISVQYFFQAVVLYPLLVATIVSAAVFVVFTHLPSESSTRVLPWVFSFLVALFPVTYLLEGHLRAKSFADEDEAEKFTNMLAIEGARMSLLGLYAAIFMIIALEIKFELTLLLREKAADRGMHGPSSRSAAFPPKARLLQQRRAHAAPTFTIKRLAAEAAWMPAIGNVSTVLCFGICLVLNLTLTGGSNRAIFFLAPILLLLNQDSDIFAGFGDRQRYFPVTVSISGYLLLTALYRIWEETWPGNGGWALDIGGPGWLFAVKNFALLVLTLPNHILFNRFMWDYVRQTDAKLLLTLPLNLPSIIMTDILTIRVLGLLGAMYSLAQYMISRRIRIAGMRYI</sequence>
<dbReference type="PANTHER" id="PTHR35313:SF1">
    <property type="entry name" value="NO EXINE FORMATION 1"/>
    <property type="match status" value="1"/>
</dbReference>
<reference evidence="4" key="3">
    <citation type="submission" date="2021-05" db="UniProtKB">
        <authorList>
            <consortium name="EnsemblPlants"/>
        </authorList>
    </citation>
    <scope>IDENTIFICATION</scope>
    <source>
        <strain evidence="4">cv. B73</strain>
    </source>
</reference>
<keyword evidence="2" id="KW-0812">Transmembrane</keyword>
<feature type="transmembrane region" description="Helical" evidence="2">
    <location>
        <begin position="951"/>
        <end position="975"/>
    </location>
</feature>
<dbReference type="OrthoDB" id="10046650at2759"/>
<feature type="transmembrane region" description="Helical" evidence="2">
    <location>
        <begin position="781"/>
        <end position="799"/>
    </location>
</feature>
<dbReference type="OMA" id="SWTYRSD"/>
<dbReference type="eggNOG" id="ENOG502QRPB">
    <property type="taxonomic scope" value="Eukaryota"/>
</dbReference>
<reference evidence="4" key="2">
    <citation type="submission" date="2019-07" db="EMBL/GenBank/DDBJ databases">
        <authorList>
            <person name="Seetharam A."/>
            <person name="Woodhouse M."/>
            <person name="Cannon E."/>
        </authorList>
    </citation>
    <scope>NUCLEOTIDE SEQUENCE [LARGE SCALE GENOMIC DNA]</scope>
    <source>
        <strain evidence="4">cv. B73</strain>
    </source>
</reference>
<dbReference type="PANTHER" id="PTHR35313">
    <property type="entry name" value="NO EXINE FORMATION 1"/>
    <property type="match status" value="1"/>
</dbReference>
<dbReference type="KEGG" id="zma:103648029"/>
<reference evidence="3 5" key="1">
    <citation type="submission" date="2015-12" db="EMBL/GenBank/DDBJ databases">
        <title>Update maize B73 reference genome by single molecule sequencing technologies.</title>
        <authorList>
            <consortium name="Maize Genome Sequencing Project"/>
            <person name="Ware D."/>
        </authorList>
    </citation>
    <scope>NUCLEOTIDE SEQUENCE [LARGE SCALE GENOMIC DNA]</scope>
    <source>
        <strain evidence="5">cv. B73</strain>
        <tissue evidence="3">Seedling</tissue>
    </source>
</reference>
<evidence type="ECO:0000256" key="2">
    <source>
        <dbReference type="SAM" id="Phobius"/>
    </source>
</evidence>
<dbReference type="EMBL" id="CM007648">
    <property type="protein sequence ID" value="ONM26678.1"/>
    <property type="molecule type" value="Genomic_DNA"/>
</dbReference>
<evidence type="ECO:0007829" key="6">
    <source>
        <dbReference type="PeptideAtlas" id="A0A1D6F5Y4"/>
    </source>
</evidence>
<protein>
    <submittedName>
        <fullName evidence="3">No exine formation 1</fullName>
    </submittedName>
</protein>
<feature type="transmembrane region" description="Helical" evidence="2">
    <location>
        <begin position="136"/>
        <end position="155"/>
    </location>
</feature>
<evidence type="ECO:0000313" key="4">
    <source>
        <dbReference type="EnsemblPlants" id="Zm00001eb113290_P002"/>
    </source>
</evidence>
<keyword evidence="2" id="KW-1133">Transmembrane helix</keyword>
<proteinExistence type="evidence at protein level"/>
<feature type="transmembrane region" description="Helical" evidence="2">
    <location>
        <begin position="667"/>
        <end position="686"/>
    </location>
</feature>
<feature type="compositionally biased region" description="Low complexity" evidence="1">
    <location>
        <begin position="53"/>
        <end position="68"/>
    </location>
</feature>
<feature type="transmembrane region" description="Helical" evidence="2">
    <location>
        <begin position="1009"/>
        <end position="1029"/>
    </location>
</feature>
<dbReference type="AlphaFoldDB" id="A0A1D6F5Y4"/>
<feature type="transmembrane region" description="Helical" evidence="2">
    <location>
        <begin position="882"/>
        <end position="904"/>
    </location>
</feature>
<feature type="transmembrane region" description="Helical" evidence="2">
    <location>
        <begin position="407"/>
        <end position="430"/>
    </location>
</feature>
<feature type="transmembrane region" description="Helical" evidence="2">
    <location>
        <begin position="375"/>
        <end position="395"/>
    </location>
</feature>
<feature type="transmembrane region" description="Helical" evidence="2">
    <location>
        <begin position="343"/>
        <end position="363"/>
    </location>
</feature>
<dbReference type="Gramene" id="Zm00001eb113290_T002">
    <property type="protein sequence ID" value="Zm00001eb113290_P002"/>
    <property type="gene ID" value="Zm00001eb113290"/>
</dbReference>
<keyword evidence="6" id="KW-1267">Proteomics identification</keyword>
<feature type="transmembrane region" description="Helical" evidence="2">
    <location>
        <begin position="450"/>
        <end position="469"/>
    </location>
</feature>
<gene>
    <name evidence="4" type="primary">LOC103648029</name>
    <name evidence="3" type="ORF">ZEAMMB73_Zm00001d007388</name>
</gene>
<feature type="transmembrane region" description="Helical" evidence="2">
    <location>
        <begin position="298"/>
        <end position="322"/>
    </location>
</feature>
<keyword evidence="5" id="KW-1185">Reference proteome</keyword>
<feature type="transmembrane region" description="Helical" evidence="2">
    <location>
        <begin position="1094"/>
        <end position="1115"/>
    </location>
</feature>
<feature type="transmembrane region" description="Helical" evidence="2">
    <location>
        <begin position="490"/>
        <end position="507"/>
    </location>
</feature>
<feature type="transmembrane region" description="Helical" evidence="2">
    <location>
        <begin position="631"/>
        <end position="647"/>
    </location>
</feature>
<feature type="transmembrane region" description="Helical" evidence="2">
    <location>
        <begin position="805"/>
        <end position="825"/>
    </location>
</feature>
<feature type="transmembrane region" description="Helical" evidence="2">
    <location>
        <begin position="749"/>
        <end position="769"/>
    </location>
</feature>
<dbReference type="ExpressionAtlas" id="A0A1D6F5Y4">
    <property type="expression patterns" value="baseline and differential"/>
</dbReference>
<accession>A0A3L6G549</accession>
<dbReference type="EMBL" id="CM007648">
    <property type="protein sequence ID" value="ONM26687.1"/>
    <property type="molecule type" value="Genomic_DNA"/>
</dbReference>
<feature type="region of interest" description="Disordered" evidence="1">
    <location>
        <begin position="1"/>
        <end position="68"/>
    </location>
</feature>
<feature type="transmembrane region" description="Helical" evidence="2">
    <location>
        <begin position="205"/>
        <end position="225"/>
    </location>
</feature>
<evidence type="ECO:0000313" key="3">
    <source>
        <dbReference type="EMBL" id="ONM26674.1"/>
    </source>
</evidence>
<name>A0A1D6F5Y4_MAIZE</name>
<feature type="transmembrane region" description="Helical" evidence="2">
    <location>
        <begin position="548"/>
        <end position="566"/>
    </location>
</feature>
<dbReference type="STRING" id="4577.A0A1D6F5Y4"/>